<comment type="caution">
    <text evidence="7">The sequence shown here is derived from an EMBL/GenBank/DDBJ whole genome shotgun (WGS) entry which is preliminary data.</text>
</comment>
<dbReference type="InterPro" id="IPR050490">
    <property type="entry name" value="Bact_solute-bd_prot1"/>
</dbReference>
<evidence type="ECO:0000313" key="8">
    <source>
        <dbReference type="Proteomes" id="UP000660454"/>
    </source>
</evidence>
<keyword evidence="2 6" id="KW-0732">Signal</keyword>
<dbReference type="PROSITE" id="PS51257">
    <property type="entry name" value="PROKAR_LIPOPROTEIN"/>
    <property type="match status" value="1"/>
</dbReference>
<evidence type="ECO:0000256" key="3">
    <source>
        <dbReference type="ARBA" id="ARBA00023136"/>
    </source>
</evidence>
<evidence type="ECO:0000256" key="4">
    <source>
        <dbReference type="ARBA" id="ARBA00023139"/>
    </source>
</evidence>
<name>A0ABQ4GX53_9ACTN</name>
<dbReference type="SUPFAM" id="SSF53850">
    <property type="entry name" value="Periplasmic binding protein-like II"/>
    <property type="match status" value="1"/>
</dbReference>
<dbReference type="PANTHER" id="PTHR43649">
    <property type="entry name" value="ARABINOSE-BINDING PROTEIN-RELATED"/>
    <property type="match status" value="1"/>
</dbReference>
<protein>
    <submittedName>
        <fullName evidence="7">Sugar ABC transporter substrate-binding protein</fullName>
    </submittedName>
</protein>
<evidence type="ECO:0000256" key="6">
    <source>
        <dbReference type="SAM" id="SignalP"/>
    </source>
</evidence>
<keyword evidence="8" id="KW-1185">Reference proteome</keyword>
<dbReference type="InterPro" id="IPR006059">
    <property type="entry name" value="SBP"/>
</dbReference>
<evidence type="ECO:0000256" key="1">
    <source>
        <dbReference type="ARBA" id="ARBA00022475"/>
    </source>
</evidence>
<keyword evidence="3" id="KW-0472">Membrane</keyword>
<organism evidence="7 8">
    <name type="scientific">Microbispora siamensis</name>
    <dbReference type="NCBI Taxonomy" id="564413"/>
    <lineage>
        <taxon>Bacteria</taxon>
        <taxon>Bacillati</taxon>
        <taxon>Actinomycetota</taxon>
        <taxon>Actinomycetes</taxon>
        <taxon>Streptosporangiales</taxon>
        <taxon>Streptosporangiaceae</taxon>
        <taxon>Microbispora</taxon>
    </lineage>
</organism>
<keyword evidence="1" id="KW-1003">Cell membrane</keyword>
<keyword evidence="5" id="KW-0449">Lipoprotein</keyword>
<dbReference type="Gene3D" id="3.40.190.10">
    <property type="entry name" value="Periplasmic binding protein-like II"/>
    <property type="match status" value="1"/>
</dbReference>
<dbReference type="CDD" id="cd13585">
    <property type="entry name" value="PBP2_TMBP_like"/>
    <property type="match status" value="1"/>
</dbReference>
<feature type="signal peptide" evidence="6">
    <location>
        <begin position="1"/>
        <end position="20"/>
    </location>
</feature>
<evidence type="ECO:0000256" key="5">
    <source>
        <dbReference type="ARBA" id="ARBA00023288"/>
    </source>
</evidence>
<accession>A0ABQ4GX53</accession>
<keyword evidence="4" id="KW-0564">Palmitate</keyword>
<dbReference type="Pfam" id="PF01547">
    <property type="entry name" value="SBP_bac_1"/>
    <property type="match status" value="1"/>
</dbReference>
<dbReference type="EMBL" id="BOOF01000047">
    <property type="protein sequence ID" value="GIH66006.1"/>
    <property type="molecule type" value="Genomic_DNA"/>
</dbReference>
<dbReference type="Proteomes" id="UP000660454">
    <property type="component" value="Unassembled WGS sequence"/>
</dbReference>
<feature type="chain" id="PRO_5046145244" evidence="6">
    <location>
        <begin position="21"/>
        <end position="410"/>
    </location>
</feature>
<evidence type="ECO:0000313" key="7">
    <source>
        <dbReference type="EMBL" id="GIH66006.1"/>
    </source>
</evidence>
<dbReference type="RefSeq" id="WP_204051910.1">
    <property type="nucleotide sequence ID" value="NZ_BOOF01000047.1"/>
</dbReference>
<gene>
    <name evidence="7" type="ORF">Msi02_68230</name>
</gene>
<reference evidence="7 8" key="1">
    <citation type="submission" date="2021-01" db="EMBL/GenBank/DDBJ databases">
        <title>Whole genome shotgun sequence of Microbispora siamensis NBRC 104113.</title>
        <authorList>
            <person name="Komaki H."/>
            <person name="Tamura T."/>
        </authorList>
    </citation>
    <scope>NUCLEOTIDE SEQUENCE [LARGE SCALE GENOMIC DNA]</scope>
    <source>
        <strain evidence="7 8">NBRC 104113</strain>
    </source>
</reference>
<sequence>MRLRMLAPVVVAALAAAATACGSGSDAESGKQTVTMWVYPIIPDEAKHKAFWDGQIAAFTKDNPNIDVKVEIYPWAKREESLTTAIAGNKGPDLVYLIPDQIPKFAKAIQPVDSYLSDTAKADYRDNVKQAVTLDGKLMGAPILMGANPLMCNRKVLDAAGVEAPKTWDDVLAIAPKLKEKGFDVTNYYADPGATLNQSFYPLLWEAGGSVFTPDGAKVAFDGPEGLKALTFLKTLADKGYVEKDLLTGIPAFEQTHLAQNKTACTWQQVPADVESFWGAENIKIYPPLSDAKQVGYGSIGALSMLKGSKAKDAAGKWLAFASGAAVTKAYDTASGFFSPQKSTGALYTDGPNAEMEKTLDLMQGAPLHDKARDVMGVLAPEIQAALIGQKSPQQALTDAATAANALIGQ</sequence>
<proteinExistence type="predicted"/>
<evidence type="ECO:0000256" key="2">
    <source>
        <dbReference type="ARBA" id="ARBA00022729"/>
    </source>
</evidence>
<dbReference type="PANTHER" id="PTHR43649:SF33">
    <property type="entry name" value="POLYGALACTURONAN_RHAMNOGALACTURONAN-BINDING PROTEIN YTCQ"/>
    <property type="match status" value="1"/>
</dbReference>